<dbReference type="Pfam" id="PF00271">
    <property type="entry name" value="Helicase_C"/>
    <property type="match status" value="1"/>
</dbReference>
<evidence type="ECO:0000259" key="14">
    <source>
        <dbReference type="PROSITE" id="PS51194"/>
    </source>
</evidence>
<dbReference type="CDD" id="cd17920">
    <property type="entry name" value="DEXHc_RecQ"/>
    <property type="match status" value="1"/>
</dbReference>
<dbReference type="Proteomes" id="UP001174208">
    <property type="component" value="Unassembled WGS sequence"/>
</dbReference>
<dbReference type="SMART" id="SM00490">
    <property type="entry name" value="HELICc"/>
    <property type="match status" value="1"/>
</dbReference>
<evidence type="ECO:0000256" key="10">
    <source>
        <dbReference type="ARBA" id="ARBA00034808"/>
    </source>
</evidence>
<dbReference type="GO" id="GO:0003678">
    <property type="term" value="F:DNA helicase activity"/>
    <property type="evidence" value="ECO:0007669"/>
    <property type="project" value="UniProtKB-EC"/>
</dbReference>
<evidence type="ECO:0000256" key="9">
    <source>
        <dbReference type="ARBA" id="ARBA00034617"/>
    </source>
</evidence>
<keyword evidence="2" id="KW-0479">Metal-binding</keyword>
<evidence type="ECO:0000313" key="16">
    <source>
        <dbReference type="Proteomes" id="UP001174208"/>
    </source>
</evidence>
<evidence type="ECO:0000256" key="12">
    <source>
        <dbReference type="ARBA" id="ARBA00044550"/>
    </source>
</evidence>
<proteinExistence type="inferred from homology"/>
<keyword evidence="16" id="KW-1185">Reference proteome</keyword>
<dbReference type="PROSITE" id="PS51192">
    <property type="entry name" value="HELICASE_ATP_BIND_1"/>
    <property type="match status" value="1"/>
</dbReference>
<keyword evidence="4 15" id="KW-0378">Hydrolase</keyword>
<evidence type="ECO:0000313" key="15">
    <source>
        <dbReference type="EMBL" id="MDN4613975.1"/>
    </source>
</evidence>
<dbReference type="PROSITE" id="PS51194">
    <property type="entry name" value="HELICASE_CTER"/>
    <property type="match status" value="1"/>
</dbReference>
<dbReference type="EC" id="5.6.2.4" evidence="10"/>
<dbReference type="NCBIfam" id="TIGR00614">
    <property type="entry name" value="recQ_fam"/>
    <property type="match status" value="1"/>
</dbReference>
<feature type="domain" description="Helicase C-terminal" evidence="14">
    <location>
        <begin position="238"/>
        <end position="401"/>
    </location>
</feature>
<dbReference type="Pfam" id="PF16124">
    <property type="entry name" value="RecQ_Zn_bind"/>
    <property type="match status" value="1"/>
</dbReference>
<evidence type="ECO:0000256" key="11">
    <source>
        <dbReference type="ARBA" id="ARBA00044535"/>
    </source>
</evidence>
<accession>A0ABT8K953</accession>
<comment type="caution">
    <text evidence="15">The sequence shown here is derived from an EMBL/GenBank/DDBJ whole genome shotgun (WGS) entry which is preliminary data.</text>
</comment>
<evidence type="ECO:0000256" key="7">
    <source>
        <dbReference type="ARBA" id="ARBA00023125"/>
    </source>
</evidence>
<comment type="catalytic activity">
    <reaction evidence="9">
        <text>Couples ATP hydrolysis with the unwinding of duplex DNA by translocating in the 3'-5' direction.</text>
        <dbReference type="EC" id="5.6.2.4"/>
    </reaction>
</comment>
<dbReference type="SUPFAM" id="SSF52540">
    <property type="entry name" value="P-loop containing nucleoside triphosphate hydrolases"/>
    <property type="match status" value="1"/>
</dbReference>
<keyword evidence="7" id="KW-0238">DNA-binding</keyword>
<dbReference type="InterPro" id="IPR027417">
    <property type="entry name" value="P-loop_NTPase"/>
</dbReference>
<dbReference type="Gene3D" id="1.10.10.10">
    <property type="entry name" value="Winged helix-like DNA-binding domain superfamily/Winged helix DNA-binding domain"/>
    <property type="match status" value="1"/>
</dbReference>
<feature type="domain" description="Helicase ATP-binding" evidence="13">
    <location>
        <begin position="40"/>
        <end position="210"/>
    </location>
</feature>
<protein>
    <recommendedName>
        <fullName evidence="11">ATP-dependent DNA helicase RecQ</fullName>
        <ecNumber evidence="10">5.6.2.4</ecNumber>
    </recommendedName>
    <alternativeName>
        <fullName evidence="12">DNA 3'-5' helicase RecQ</fullName>
    </alternativeName>
</protein>
<dbReference type="InterPro" id="IPR032284">
    <property type="entry name" value="RecQ_Zn-bd"/>
</dbReference>
<dbReference type="PANTHER" id="PTHR13710:SF105">
    <property type="entry name" value="ATP-DEPENDENT DNA HELICASE Q1"/>
    <property type="match status" value="1"/>
</dbReference>
<dbReference type="Gene3D" id="3.40.50.300">
    <property type="entry name" value="P-loop containing nucleotide triphosphate hydrolases"/>
    <property type="match status" value="2"/>
</dbReference>
<dbReference type="InterPro" id="IPR001650">
    <property type="entry name" value="Helicase_C-like"/>
</dbReference>
<dbReference type="EMBL" id="JAROCF010000001">
    <property type="protein sequence ID" value="MDN4613975.1"/>
    <property type="molecule type" value="Genomic_DNA"/>
</dbReference>
<dbReference type="InterPro" id="IPR036388">
    <property type="entry name" value="WH-like_DNA-bd_sf"/>
</dbReference>
<gene>
    <name evidence="15" type="ORF">P5G50_05860</name>
</gene>
<dbReference type="InterPro" id="IPR011545">
    <property type="entry name" value="DEAD/DEAH_box_helicase_dom"/>
</dbReference>
<keyword evidence="3" id="KW-0547">Nucleotide-binding</keyword>
<dbReference type="RefSeq" id="WP_301210403.1">
    <property type="nucleotide sequence ID" value="NZ_JAROCF010000001.1"/>
</dbReference>
<evidence type="ECO:0000256" key="1">
    <source>
        <dbReference type="ARBA" id="ARBA00005446"/>
    </source>
</evidence>
<evidence type="ECO:0000256" key="8">
    <source>
        <dbReference type="ARBA" id="ARBA00023235"/>
    </source>
</evidence>
<dbReference type="InterPro" id="IPR014001">
    <property type="entry name" value="Helicase_ATP-bd"/>
</dbReference>
<keyword evidence="5 15" id="KW-0347">Helicase</keyword>
<evidence type="ECO:0000256" key="2">
    <source>
        <dbReference type="ARBA" id="ARBA00022723"/>
    </source>
</evidence>
<dbReference type="PANTHER" id="PTHR13710">
    <property type="entry name" value="DNA HELICASE RECQ FAMILY MEMBER"/>
    <property type="match status" value="1"/>
</dbReference>
<reference evidence="15" key="1">
    <citation type="submission" date="2023-06" db="EMBL/GenBank/DDBJ databases">
        <title>MT1 and MT2 Draft Genomes of Novel Species.</title>
        <authorList>
            <person name="Venkateswaran K."/>
        </authorList>
    </citation>
    <scope>NUCLEOTIDE SEQUENCE</scope>
    <source>
        <strain evidence="15">F6_8S_P_1B</strain>
    </source>
</reference>
<name>A0ABT8K953_9MICO</name>
<keyword evidence="8" id="KW-0413">Isomerase</keyword>
<comment type="similarity">
    <text evidence="1">Belongs to the helicase family. RecQ subfamily.</text>
</comment>
<dbReference type="GO" id="GO:0016787">
    <property type="term" value="F:hydrolase activity"/>
    <property type="evidence" value="ECO:0007669"/>
    <property type="project" value="UniProtKB-KW"/>
</dbReference>
<dbReference type="SMART" id="SM00487">
    <property type="entry name" value="DEXDc"/>
    <property type="match status" value="1"/>
</dbReference>
<dbReference type="Pfam" id="PF00270">
    <property type="entry name" value="DEAD"/>
    <property type="match status" value="1"/>
</dbReference>
<evidence type="ECO:0000259" key="13">
    <source>
        <dbReference type="PROSITE" id="PS51192"/>
    </source>
</evidence>
<evidence type="ECO:0000256" key="3">
    <source>
        <dbReference type="ARBA" id="ARBA00022741"/>
    </source>
</evidence>
<organism evidence="15 16">
    <name type="scientific">Leifsonia williamsii</name>
    <dbReference type="NCBI Taxonomy" id="3035919"/>
    <lineage>
        <taxon>Bacteria</taxon>
        <taxon>Bacillati</taxon>
        <taxon>Actinomycetota</taxon>
        <taxon>Actinomycetes</taxon>
        <taxon>Micrococcales</taxon>
        <taxon>Microbacteriaceae</taxon>
        <taxon>Leifsonia</taxon>
    </lineage>
</organism>
<evidence type="ECO:0000256" key="4">
    <source>
        <dbReference type="ARBA" id="ARBA00022801"/>
    </source>
</evidence>
<keyword evidence="6" id="KW-0067">ATP-binding</keyword>
<dbReference type="InterPro" id="IPR004589">
    <property type="entry name" value="DNA_helicase_ATP-dep_RecQ"/>
</dbReference>
<evidence type="ECO:0000256" key="5">
    <source>
        <dbReference type="ARBA" id="ARBA00022806"/>
    </source>
</evidence>
<evidence type="ECO:0000256" key="6">
    <source>
        <dbReference type="ARBA" id="ARBA00022840"/>
    </source>
</evidence>
<sequence length="558" mass="61265">MQPEERNQHRDRNQHRERIRQVARDSFGWEELRPGLADGMAALLDGRDVLAVMPTGYGKSSLYQVTGTILDGVTVVVSPLISLQEDQVRALSEAHDVPRAVAINSSAGERERERDWEALADGSARFAFLAPEQLANEAVRERLAALTVSLFAVDEAHCVSAWGHDFRPDYLQLGDVIEALGHPPVVAMTATGAPPVRAEIAERLGLRRPLRLSTGFDRPELRLEVVRHESDSEKREAVLDQAAAVTGSRLIYAATRAETERLAEALEERGVSAAAYHAGLKRAERDDVYERFIEDRVEVVAATSAFGMGIDKPDVRAVVHDAVTESLDSYYQEVGRAGRDGEPATVTLHYRPEDFALTRFFAGGEPDADELARIFTAIRAEPGISRTQLAERLDVSTRSLGRQLGLLRDARVLDGGDDALEPADVRPGQAAAAAVAEAEARQRIELSRAQMMQEYAETGMCRRQFLLGYFGEELAEPCRNCDTCSSGSADRWAEEHDAGVEDAFPLAARVRHQSWGAGVVMHTEADRLTVFFDDAGYKVLSLTAVRENDLLEVVSPAA</sequence>